<organism evidence="2 3">
    <name type="scientific">Hymenobacter edaphi</name>
    <dbReference type="NCBI Taxonomy" id="2211146"/>
    <lineage>
        <taxon>Bacteria</taxon>
        <taxon>Pseudomonadati</taxon>
        <taxon>Bacteroidota</taxon>
        <taxon>Cytophagia</taxon>
        <taxon>Cytophagales</taxon>
        <taxon>Hymenobacteraceae</taxon>
        <taxon>Hymenobacter</taxon>
    </lineage>
</organism>
<evidence type="ECO:0000259" key="1">
    <source>
        <dbReference type="Pfam" id="PF00582"/>
    </source>
</evidence>
<evidence type="ECO:0000313" key="3">
    <source>
        <dbReference type="Proteomes" id="UP000248553"/>
    </source>
</evidence>
<proteinExistence type="predicted"/>
<sequence>MRPGNARPRQHPFTLPALAMTLNQIQNAPSAPPAGELKPLSFIVLTNFFPAAHRAVRYAAELAAPLGAQLVLLHVREVSVLEGELLDQPGKERDGELRTAVQTLADEVYVPTSIELVPDLQLSTAAALLHRYAPAVFVLGLATEAVQDVPVSQAVLDVLRSGEFPLLIVPEAYRGAALPTHALVGADGDPFSLEHPGPALQLLRQLAPRLTVATVSAAAEDAVCATARQQVQAAGLAAAGHLHVEAIRHHSPVAGLLQAVALTRADLLVLIARRHSFLSALFHRSVTSRLLRSCPVPLLLLPAAD</sequence>
<dbReference type="OrthoDB" id="9788959at2"/>
<dbReference type="InterPro" id="IPR014729">
    <property type="entry name" value="Rossmann-like_a/b/a_fold"/>
</dbReference>
<accession>A0A328BQY7</accession>
<reference evidence="3" key="1">
    <citation type="submission" date="2018-05" db="EMBL/GenBank/DDBJ databases">
        <authorList>
            <person name="Nie L."/>
        </authorList>
    </citation>
    <scope>NUCLEOTIDE SEQUENCE [LARGE SCALE GENOMIC DNA]</scope>
    <source>
        <strain evidence="3">NL</strain>
    </source>
</reference>
<protein>
    <recommendedName>
        <fullName evidence="1">UspA domain-containing protein</fullName>
    </recommendedName>
</protein>
<dbReference type="InterPro" id="IPR006016">
    <property type="entry name" value="UspA"/>
</dbReference>
<dbReference type="EMBL" id="QHKM01000001">
    <property type="protein sequence ID" value="RAK69497.1"/>
    <property type="molecule type" value="Genomic_DNA"/>
</dbReference>
<name>A0A328BQY7_9BACT</name>
<dbReference type="CDD" id="cd00293">
    <property type="entry name" value="USP-like"/>
    <property type="match status" value="1"/>
</dbReference>
<keyword evidence="3" id="KW-1185">Reference proteome</keyword>
<comment type="caution">
    <text evidence="2">The sequence shown here is derived from an EMBL/GenBank/DDBJ whole genome shotgun (WGS) entry which is preliminary data.</text>
</comment>
<feature type="domain" description="UspA" evidence="1">
    <location>
        <begin position="221"/>
        <end position="301"/>
    </location>
</feature>
<dbReference type="AlphaFoldDB" id="A0A328BQY7"/>
<dbReference type="Gene3D" id="3.40.50.620">
    <property type="entry name" value="HUPs"/>
    <property type="match status" value="2"/>
</dbReference>
<dbReference type="Pfam" id="PF00582">
    <property type="entry name" value="Usp"/>
    <property type="match status" value="2"/>
</dbReference>
<feature type="domain" description="UspA" evidence="1">
    <location>
        <begin position="44"/>
        <end position="100"/>
    </location>
</feature>
<dbReference type="Proteomes" id="UP000248553">
    <property type="component" value="Unassembled WGS sequence"/>
</dbReference>
<gene>
    <name evidence="2" type="ORF">DLM85_01135</name>
</gene>
<evidence type="ECO:0000313" key="2">
    <source>
        <dbReference type="EMBL" id="RAK69497.1"/>
    </source>
</evidence>
<dbReference type="SUPFAM" id="SSF52402">
    <property type="entry name" value="Adenine nucleotide alpha hydrolases-like"/>
    <property type="match status" value="2"/>
</dbReference>